<keyword evidence="3" id="KW-1185">Reference proteome</keyword>
<dbReference type="Proteomes" id="UP000325081">
    <property type="component" value="Unassembled WGS sequence"/>
</dbReference>
<reference evidence="3" key="1">
    <citation type="journal article" date="2019" name="Curr. Biol.">
        <title>Genome Sequence of Striga asiatica Provides Insight into the Evolution of Plant Parasitism.</title>
        <authorList>
            <person name="Yoshida S."/>
            <person name="Kim S."/>
            <person name="Wafula E.K."/>
            <person name="Tanskanen J."/>
            <person name="Kim Y.M."/>
            <person name="Honaas L."/>
            <person name="Yang Z."/>
            <person name="Spallek T."/>
            <person name="Conn C.E."/>
            <person name="Ichihashi Y."/>
            <person name="Cheong K."/>
            <person name="Cui S."/>
            <person name="Der J.P."/>
            <person name="Gundlach H."/>
            <person name="Jiao Y."/>
            <person name="Hori C."/>
            <person name="Ishida J.K."/>
            <person name="Kasahara H."/>
            <person name="Kiba T."/>
            <person name="Kim M.S."/>
            <person name="Koo N."/>
            <person name="Laohavisit A."/>
            <person name="Lee Y.H."/>
            <person name="Lumba S."/>
            <person name="McCourt P."/>
            <person name="Mortimer J.C."/>
            <person name="Mutuku J.M."/>
            <person name="Nomura T."/>
            <person name="Sasaki-Sekimoto Y."/>
            <person name="Seto Y."/>
            <person name="Wang Y."/>
            <person name="Wakatake T."/>
            <person name="Sakakibara H."/>
            <person name="Demura T."/>
            <person name="Yamaguchi S."/>
            <person name="Yoneyama K."/>
            <person name="Manabe R.I."/>
            <person name="Nelson D.C."/>
            <person name="Schulman A.H."/>
            <person name="Timko M.P."/>
            <person name="dePamphilis C.W."/>
            <person name="Choi D."/>
            <person name="Shirasu K."/>
        </authorList>
    </citation>
    <scope>NUCLEOTIDE SEQUENCE [LARGE SCALE GENOMIC DNA]</scope>
    <source>
        <strain evidence="3">cv. UVA1</strain>
    </source>
</reference>
<proteinExistence type="predicted"/>
<feature type="region of interest" description="Disordered" evidence="1">
    <location>
        <begin position="166"/>
        <end position="226"/>
    </location>
</feature>
<evidence type="ECO:0000313" key="3">
    <source>
        <dbReference type="Proteomes" id="UP000325081"/>
    </source>
</evidence>
<organism evidence="2 3">
    <name type="scientific">Striga asiatica</name>
    <name type="common">Asiatic witchweed</name>
    <name type="synonym">Buchnera asiatica</name>
    <dbReference type="NCBI Taxonomy" id="4170"/>
    <lineage>
        <taxon>Eukaryota</taxon>
        <taxon>Viridiplantae</taxon>
        <taxon>Streptophyta</taxon>
        <taxon>Embryophyta</taxon>
        <taxon>Tracheophyta</taxon>
        <taxon>Spermatophyta</taxon>
        <taxon>Magnoliopsida</taxon>
        <taxon>eudicotyledons</taxon>
        <taxon>Gunneridae</taxon>
        <taxon>Pentapetalae</taxon>
        <taxon>asterids</taxon>
        <taxon>lamiids</taxon>
        <taxon>Lamiales</taxon>
        <taxon>Orobanchaceae</taxon>
        <taxon>Buchnereae</taxon>
        <taxon>Striga</taxon>
    </lineage>
</organism>
<protein>
    <submittedName>
        <fullName evidence="2">K-box region and MADS-box transcription factor family protein</fullName>
    </submittedName>
</protein>
<name>A0A5A7Q3X9_STRAF</name>
<evidence type="ECO:0000313" key="2">
    <source>
        <dbReference type="EMBL" id="GER39077.1"/>
    </source>
</evidence>
<dbReference type="OrthoDB" id="1662444at2759"/>
<feature type="compositionally biased region" description="Basic and acidic residues" evidence="1">
    <location>
        <begin position="193"/>
        <end position="205"/>
    </location>
</feature>
<sequence length="226" mass="25768">MFLLRFSPNKSSNLVLFDPQLLWGTKEEIQSIPPFKWFSLLLVPVPNSSPGSSQCLALSILHGERRQTGKKADQERTEKLSFSERTNLPYRSPYSLSILREARRAKPLMSWRRLYLRKATYRRGEILSSGDPFTLPRTDTCTECSYGKVDSWVWLLREILSFSSTQGGADTPARITGDSYKNGGEVNSTRRHSGMDVDPSGRDNHSGPGRWRPFSRTKKTELREPL</sequence>
<accession>A0A5A7Q3X9</accession>
<evidence type="ECO:0000256" key="1">
    <source>
        <dbReference type="SAM" id="MobiDB-lite"/>
    </source>
</evidence>
<comment type="caution">
    <text evidence="2">The sequence shown here is derived from an EMBL/GenBank/DDBJ whole genome shotgun (WGS) entry which is preliminary data.</text>
</comment>
<gene>
    <name evidence="2" type="ORF">STAS_15653</name>
</gene>
<dbReference type="AlphaFoldDB" id="A0A5A7Q3X9"/>
<dbReference type="EMBL" id="BKCP01005572">
    <property type="protein sequence ID" value="GER39077.1"/>
    <property type="molecule type" value="Genomic_DNA"/>
</dbReference>